<evidence type="ECO:0000256" key="1">
    <source>
        <dbReference type="ARBA" id="ARBA00022679"/>
    </source>
</evidence>
<feature type="domain" description="N-acetyltransferase" evidence="3">
    <location>
        <begin position="19"/>
        <end position="163"/>
    </location>
</feature>
<evidence type="ECO:0000256" key="2">
    <source>
        <dbReference type="ARBA" id="ARBA00023315"/>
    </source>
</evidence>
<dbReference type="GO" id="GO:0016747">
    <property type="term" value="F:acyltransferase activity, transferring groups other than amino-acyl groups"/>
    <property type="evidence" value="ECO:0007669"/>
    <property type="project" value="InterPro"/>
</dbReference>
<evidence type="ECO:0000313" key="4">
    <source>
        <dbReference type="EMBL" id="ESK39641.1"/>
    </source>
</evidence>
<comment type="caution">
    <text evidence="4">The sequence shown here is derived from an EMBL/GenBank/DDBJ whole genome shotgun (WGS) entry which is preliminary data.</text>
</comment>
<keyword evidence="5" id="KW-1185">Reference proteome</keyword>
<dbReference type="PROSITE" id="PS51186">
    <property type="entry name" value="GNAT"/>
    <property type="match status" value="1"/>
</dbReference>
<dbReference type="OrthoDB" id="5459937at2"/>
<keyword evidence="2" id="KW-0012">Acyltransferase</keyword>
<dbReference type="PANTHER" id="PTHR43072">
    <property type="entry name" value="N-ACETYLTRANSFERASE"/>
    <property type="match status" value="1"/>
</dbReference>
<dbReference type="EMBL" id="AYER01000004">
    <property type="protein sequence ID" value="ESK39641.1"/>
    <property type="molecule type" value="Genomic_DNA"/>
</dbReference>
<dbReference type="Pfam" id="PF00583">
    <property type="entry name" value="Acetyltransf_1"/>
    <property type="match status" value="1"/>
</dbReference>
<dbReference type="SUPFAM" id="SSF55729">
    <property type="entry name" value="Acyl-CoA N-acyltransferases (Nat)"/>
    <property type="match status" value="1"/>
</dbReference>
<gene>
    <name evidence="4" type="ORF">P256_01322</name>
</gene>
<reference evidence="4 5" key="1">
    <citation type="submission" date="2013-10" db="EMBL/GenBank/DDBJ databases">
        <title>The Genome Sequence of Acinetobacter nectaris CIP 110549.</title>
        <authorList>
            <consortium name="The Broad Institute Genomics Platform"/>
            <consortium name="The Broad Institute Genome Sequencing Center for Infectious Disease"/>
            <person name="Cerqueira G."/>
            <person name="Feldgarden M."/>
            <person name="Courvalin P."/>
            <person name="Grillot-Courvalin C."/>
            <person name="Clermont D."/>
            <person name="Rocha E."/>
            <person name="Yoon E.-J."/>
            <person name="Nemec A."/>
            <person name="Young S.K."/>
            <person name="Zeng Q."/>
            <person name="Gargeya S."/>
            <person name="Fitzgerald M."/>
            <person name="Abouelleil A."/>
            <person name="Alvarado L."/>
            <person name="Berlin A.M."/>
            <person name="Chapman S.B."/>
            <person name="Gainer-Dewar J."/>
            <person name="Goldberg J."/>
            <person name="Gnerre S."/>
            <person name="Griggs A."/>
            <person name="Gujja S."/>
            <person name="Hansen M."/>
            <person name="Howarth C."/>
            <person name="Imamovic A."/>
            <person name="Ireland A."/>
            <person name="Larimer J."/>
            <person name="McCowan C."/>
            <person name="Murphy C."/>
            <person name="Pearson M."/>
            <person name="Poon T.W."/>
            <person name="Priest M."/>
            <person name="Roberts A."/>
            <person name="Saif S."/>
            <person name="Shea T."/>
            <person name="Sykes S."/>
            <person name="Wortman J."/>
            <person name="Nusbaum C."/>
            <person name="Birren B."/>
        </authorList>
    </citation>
    <scope>NUCLEOTIDE SEQUENCE [LARGE SCALE GENOMIC DNA]</scope>
    <source>
        <strain evidence="4 5">CIP 110549</strain>
    </source>
</reference>
<dbReference type="eggNOG" id="COG1247">
    <property type="taxonomic scope" value="Bacteria"/>
</dbReference>
<accession>V2TNS8</accession>
<dbReference type="Proteomes" id="UP000023785">
    <property type="component" value="Unassembled WGS sequence"/>
</dbReference>
<protein>
    <recommendedName>
        <fullName evidence="3">N-acetyltransferase domain-containing protein</fullName>
    </recommendedName>
</protein>
<dbReference type="HOGENOM" id="CLU_013985_4_4_6"/>
<dbReference type="PATRIC" id="fig|1392540.3.peg.1283"/>
<dbReference type="Gene3D" id="3.40.630.30">
    <property type="match status" value="1"/>
</dbReference>
<organism evidence="4 5">
    <name type="scientific">Acinetobacter nectaris CIP 110549</name>
    <dbReference type="NCBI Taxonomy" id="1392540"/>
    <lineage>
        <taxon>Bacteria</taxon>
        <taxon>Pseudomonadati</taxon>
        <taxon>Pseudomonadota</taxon>
        <taxon>Gammaproteobacteria</taxon>
        <taxon>Moraxellales</taxon>
        <taxon>Moraxellaceae</taxon>
        <taxon>Acinetobacter</taxon>
    </lineage>
</organism>
<dbReference type="InterPro" id="IPR016181">
    <property type="entry name" value="Acyl_CoA_acyltransferase"/>
</dbReference>
<evidence type="ECO:0000259" key="3">
    <source>
        <dbReference type="PROSITE" id="PS51186"/>
    </source>
</evidence>
<keyword evidence="1" id="KW-0808">Transferase</keyword>
<name>V2TNS8_9GAMM</name>
<dbReference type="InterPro" id="IPR000182">
    <property type="entry name" value="GNAT_dom"/>
</dbReference>
<dbReference type="AlphaFoldDB" id="V2TNS8"/>
<sequence length="169" mass="19303">MNEFNVVGCCFEKHGERILEIFNDAILNSTALYEYEERTLAKVEQWFKVKEEGSFPVIGFENAQGVLMGFVTYGAFRNFPANAYTVEHSVYIHKDYRGLGLGFKLMQEIIQAAKKNGIHTMIGGIDAQNEGSIRLHEKLGFRLVGTLPEVGFKFDRWLDLAFYQIILSH</sequence>
<dbReference type="PANTHER" id="PTHR43072:SF23">
    <property type="entry name" value="UPF0039 PROTEIN C11D3.02C"/>
    <property type="match status" value="1"/>
</dbReference>
<dbReference type="RefSeq" id="WP_023272954.1">
    <property type="nucleotide sequence ID" value="NZ_KI530723.1"/>
</dbReference>
<dbReference type="CDD" id="cd04301">
    <property type="entry name" value="NAT_SF"/>
    <property type="match status" value="1"/>
</dbReference>
<proteinExistence type="predicted"/>
<evidence type="ECO:0000313" key="5">
    <source>
        <dbReference type="Proteomes" id="UP000023785"/>
    </source>
</evidence>
<dbReference type="STRING" id="1392540.P256_01322"/>